<dbReference type="PANTHER" id="PTHR30471">
    <property type="entry name" value="DNA REPAIR PROTEIN RADC"/>
    <property type="match status" value="1"/>
</dbReference>
<sequence>MEQLSLELETILEVVRVKQEVQERPTGYKTGMISSSYAGNFGIREIGDEASEVMLVVVLNTKNQINAIHRTFAGSLNSTVAHPREIFRTAIMNNGARIMLYHNHPSGNTEPSEADLSFTKRVVDCGKLLGIEVLDHVIVTEDEYLSLREQGMM</sequence>
<evidence type="ECO:0000313" key="8">
    <source>
        <dbReference type="EMBL" id="PRY74756.1"/>
    </source>
</evidence>
<keyword evidence="6" id="KW-0482">Metalloprotease</keyword>
<dbReference type="Gene3D" id="3.40.140.10">
    <property type="entry name" value="Cytidine Deaminase, domain 2"/>
    <property type="match status" value="1"/>
</dbReference>
<evidence type="ECO:0000256" key="2">
    <source>
        <dbReference type="ARBA" id="ARBA00022670"/>
    </source>
</evidence>
<organism evidence="8 9">
    <name type="scientific">Alkalibacterium olivapovliticus</name>
    <dbReference type="NCBI Taxonomy" id="99907"/>
    <lineage>
        <taxon>Bacteria</taxon>
        <taxon>Bacillati</taxon>
        <taxon>Bacillota</taxon>
        <taxon>Bacilli</taxon>
        <taxon>Lactobacillales</taxon>
        <taxon>Carnobacteriaceae</taxon>
        <taxon>Alkalibacterium</taxon>
    </lineage>
</organism>
<dbReference type="SUPFAM" id="SSF102712">
    <property type="entry name" value="JAB1/MPN domain"/>
    <property type="match status" value="1"/>
</dbReference>
<dbReference type="RefSeq" id="WP_106196211.1">
    <property type="nucleotide sequence ID" value="NZ_PVTO01000039.1"/>
</dbReference>
<evidence type="ECO:0000313" key="9">
    <source>
        <dbReference type="Proteomes" id="UP000238205"/>
    </source>
</evidence>
<keyword evidence="2" id="KW-0645">Protease</keyword>
<dbReference type="PROSITE" id="PS50249">
    <property type="entry name" value="MPN"/>
    <property type="match status" value="1"/>
</dbReference>
<reference evidence="8 9" key="1">
    <citation type="submission" date="2018-03" db="EMBL/GenBank/DDBJ databases">
        <title>Genomic Encyclopedia of Archaeal and Bacterial Type Strains, Phase II (KMG-II): from individual species to whole genera.</title>
        <authorList>
            <person name="Goeker M."/>
        </authorList>
    </citation>
    <scope>NUCLEOTIDE SEQUENCE [LARGE SCALE GENOMIC DNA]</scope>
    <source>
        <strain evidence="8 9">DSM 13175</strain>
    </source>
</reference>
<evidence type="ECO:0000256" key="6">
    <source>
        <dbReference type="ARBA" id="ARBA00023049"/>
    </source>
</evidence>
<evidence type="ECO:0000256" key="1">
    <source>
        <dbReference type="ARBA" id="ARBA00010243"/>
    </source>
</evidence>
<comment type="similarity">
    <text evidence="1">Belongs to the UPF0758 family.</text>
</comment>
<dbReference type="InterPro" id="IPR037518">
    <property type="entry name" value="MPN"/>
</dbReference>
<keyword evidence="5" id="KW-0862">Zinc</keyword>
<dbReference type="Proteomes" id="UP000238205">
    <property type="component" value="Unassembled WGS sequence"/>
</dbReference>
<dbReference type="AlphaFoldDB" id="A0A2T0VTU2"/>
<dbReference type="PANTHER" id="PTHR30471:SF3">
    <property type="entry name" value="UPF0758 PROTEIN YEES-RELATED"/>
    <property type="match status" value="1"/>
</dbReference>
<evidence type="ECO:0000259" key="7">
    <source>
        <dbReference type="PROSITE" id="PS50249"/>
    </source>
</evidence>
<proteinExistence type="inferred from homology"/>
<dbReference type="CDD" id="cd08071">
    <property type="entry name" value="MPN_DUF2466"/>
    <property type="match status" value="1"/>
</dbReference>
<evidence type="ECO:0000256" key="5">
    <source>
        <dbReference type="ARBA" id="ARBA00022833"/>
    </source>
</evidence>
<dbReference type="GO" id="GO:0008237">
    <property type="term" value="F:metallopeptidase activity"/>
    <property type="evidence" value="ECO:0007669"/>
    <property type="project" value="UniProtKB-KW"/>
</dbReference>
<accession>A0A2T0VTU2</accession>
<keyword evidence="4" id="KW-0378">Hydrolase</keyword>
<evidence type="ECO:0000256" key="4">
    <source>
        <dbReference type="ARBA" id="ARBA00022801"/>
    </source>
</evidence>
<keyword evidence="3" id="KW-0479">Metal-binding</keyword>
<gene>
    <name evidence="8" type="ORF">CLV38_13912</name>
</gene>
<dbReference type="PROSITE" id="PS01302">
    <property type="entry name" value="UPF0758"/>
    <property type="match status" value="1"/>
</dbReference>
<dbReference type="GO" id="GO:0006508">
    <property type="term" value="P:proteolysis"/>
    <property type="evidence" value="ECO:0007669"/>
    <property type="project" value="UniProtKB-KW"/>
</dbReference>
<dbReference type="GO" id="GO:0046872">
    <property type="term" value="F:metal ion binding"/>
    <property type="evidence" value="ECO:0007669"/>
    <property type="project" value="UniProtKB-KW"/>
</dbReference>
<dbReference type="EMBL" id="PVTO01000039">
    <property type="protein sequence ID" value="PRY74756.1"/>
    <property type="molecule type" value="Genomic_DNA"/>
</dbReference>
<keyword evidence="9" id="KW-1185">Reference proteome</keyword>
<dbReference type="InterPro" id="IPR001405">
    <property type="entry name" value="UPF0758"/>
</dbReference>
<dbReference type="InterPro" id="IPR020891">
    <property type="entry name" value="UPF0758_CS"/>
</dbReference>
<dbReference type="InterPro" id="IPR025657">
    <property type="entry name" value="RadC_JAB"/>
</dbReference>
<evidence type="ECO:0000256" key="3">
    <source>
        <dbReference type="ARBA" id="ARBA00022723"/>
    </source>
</evidence>
<protein>
    <submittedName>
        <fullName evidence="8">DNA repair protein RadC</fullName>
    </submittedName>
</protein>
<comment type="caution">
    <text evidence="8">The sequence shown here is derived from an EMBL/GenBank/DDBJ whole genome shotgun (WGS) entry which is preliminary data.</text>
</comment>
<feature type="domain" description="MPN" evidence="7">
    <location>
        <begin position="31"/>
        <end position="153"/>
    </location>
</feature>
<name>A0A2T0VTU2_9LACT</name>
<dbReference type="Pfam" id="PF04002">
    <property type="entry name" value="RadC"/>
    <property type="match status" value="1"/>
</dbReference>
<dbReference type="OrthoDB" id="9804482at2"/>